<evidence type="ECO:0000313" key="3">
    <source>
        <dbReference type="Proteomes" id="UP001247754"/>
    </source>
</evidence>
<organism evidence="2 3">
    <name type="scientific">Ruixingdingia sedimenti</name>
    <dbReference type="NCBI Taxonomy" id="3073604"/>
    <lineage>
        <taxon>Bacteria</taxon>
        <taxon>Pseudomonadati</taxon>
        <taxon>Pseudomonadota</taxon>
        <taxon>Alphaproteobacteria</taxon>
        <taxon>Rhodobacterales</taxon>
        <taxon>Paracoccaceae</taxon>
        <taxon>Ruixingdingia</taxon>
    </lineage>
</organism>
<dbReference type="PANTHER" id="PTHR38592">
    <property type="entry name" value="BLL4819 PROTEIN"/>
    <property type="match status" value="1"/>
</dbReference>
<dbReference type="InterPro" id="IPR014550">
    <property type="entry name" value="UCP028704_OpgC"/>
</dbReference>
<evidence type="ECO:0000256" key="1">
    <source>
        <dbReference type="SAM" id="Phobius"/>
    </source>
</evidence>
<dbReference type="PIRSF" id="PIRSF028704">
    <property type="entry name" value="UPC028704"/>
    <property type="match status" value="1"/>
</dbReference>
<name>A0ABU1FF58_9RHOB</name>
<dbReference type="RefSeq" id="WP_310459589.1">
    <property type="nucleotide sequence ID" value="NZ_JAVKPH010000091.1"/>
</dbReference>
<dbReference type="PANTHER" id="PTHR38592:SF3">
    <property type="entry name" value="BLL4819 PROTEIN"/>
    <property type="match status" value="1"/>
</dbReference>
<feature type="transmembrane region" description="Helical" evidence="1">
    <location>
        <begin position="122"/>
        <end position="145"/>
    </location>
</feature>
<keyword evidence="1" id="KW-0812">Transmembrane</keyword>
<dbReference type="Pfam" id="PF10129">
    <property type="entry name" value="OpgC_C"/>
    <property type="match status" value="1"/>
</dbReference>
<keyword evidence="1" id="KW-0472">Membrane</keyword>
<feature type="transmembrane region" description="Helical" evidence="1">
    <location>
        <begin position="305"/>
        <end position="321"/>
    </location>
</feature>
<dbReference type="EMBL" id="JAVKPH010000091">
    <property type="protein sequence ID" value="MDR5655499.1"/>
    <property type="molecule type" value="Genomic_DNA"/>
</dbReference>
<accession>A0ABU1FF58</accession>
<dbReference type="Proteomes" id="UP001247754">
    <property type="component" value="Unassembled WGS sequence"/>
</dbReference>
<feature type="transmembrane region" description="Helical" evidence="1">
    <location>
        <begin position="200"/>
        <end position="219"/>
    </location>
</feature>
<sequence>MRFTILDGFRGWFLFFMMIAHINGLLQAPLGHVNHHAFGWVEDAQGFVFLSGLVMAMVYGRKLLKYGEGVMTRGLLGRAGLIWRYQAGLVLFFLALALALPMLGIPATILRQQTAEPVVFSAASLMLVTGTIHMGILPMYVWFVLATPFVLRQFHAGRAPAVFAGSAFLWLLAQTSLPDQAQLPIEAALAAMGHPINIGIYFNVFGWQVLFLGGLWLGWLLANDRLDLSVLRSPVMAQVFWIALAGFLLLGALDVISRTGALGQDYARWVFPTIDRGNLHIVYLTAFAIDLYLVTWLVVAGRDSGWRGLAWAGAAITWLFTRPPLVMLGRHSLQVFVAHVLAVYALEIVMEGQDVPALPVWARNLILLAMTLPLFAVAWVRDRRRAAAPARRTAAA</sequence>
<reference evidence="2 3" key="1">
    <citation type="submission" date="2023-09" db="EMBL/GenBank/DDBJ databases">
        <title>Xinfangfangia sedmenti sp. nov., isolated the sedment.</title>
        <authorList>
            <person name="Xu L."/>
        </authorList>
    </citation>
    <scope>NUCLEOTIDE SEQUENCE [LARGE SCALE GENOMIC DNA]</scope>
    <source>
        <strain evidence="2 3">LG-4</strain>
    </source>
</reference>
<keyword evidence="3" id="KW-1185">Reference proteome</keyword>
<comment type="caution">
    <text evidence="2">The sequence shown here is derived from an EMBL/GenBank/DDBJ whole genome shotgun (WGS) entry which is preliminary data.</text>
</comment>
<feature type="transmembrane region" description="Helical" evidence="1">
    <location>
        <begin position="277"/>
        <end position="299"/>
    </location>
</feature>
<keyword evidence="1" id="KW-1133">Transmembrane helix</keyword>
<evidence type="ECO:0000313" key="2">
    <source>
        <dbReference type="EMBL" id="MDR5655499.1"/>
    </source>
</evidence>
<feature type="transmembrane region" description="Helical" evidence="1">
    <location>
        <begin position="361"/>
        <end position="380"/>
    </location>
</feature>
<proteinExistence type="predicted"/>
<feature type="transmembrane region" description="Helical" evidence="1">
    <location>
        <begin position="239"/>
        <end position="256"/>
    </location>
</feature>
<protein>
    <submittedName>
        <fullName evidence="2">OpgC domain-containing protein</fullName>
    </submittedName>
</protein>
<feature type="transmembrane region" description="Helical" evidence="1">
    <location>
        <begin position="44"/>
        <end position="64"/>
    </location>
</feature>
<feature type="transmembrane region" description="Helical" evidence="1">
    <location>
        <begin position="85"/>
        <end position="110"/>
    </location>
</feature>
<gene>
    <name evidence="2" type="primary">opgC</name>
    <name evidence="2" type="ORF">RGD00_23115</name>
</gene>
<feature type="transmembrane region" description="Helical" evidence="1">
    <location>
        <begin position="12"/>
        <end position="32"/>
    </location>
</feature>
<feature type="transmembrane region" description="Helical" evidence="1">
    <location>
        <begin position="333"/>
        <end position="349"/>
    </location>
</feature>